<organism evidence="3 4">
    <name type="scientific">Decorospora gaudefroyi</name>
    <dbReference type="NCBI Taxonomy" id="184978"/>
    <lineage>
        <taxon>Eukaryota</taxon>
        <taxon>Fungi</taxon>
        <taxon>Dikarya</taxon>
        <taxon>Ascomycota</taxon>
        <taxon>Pezizomycotina</taxon>
        <taxon>Dothideomycetes</taxon>
        <taxon>Pleosporomycetidae</taxon>
        <taxon>Pleosporales</taxon>
        <taxon>Pleosporineae</taxon>
        <taxon>Pleosporaceae</taxon>
        <taxon>Decorospora</taxon>
    </lineage>
</organism>
<keyword evidence="1" id="KW-0812">Transmembrane</keyword>
<gene>
    <name evidence="3" type="ORF">BDW02DRAFT_265024</name>
</gene>
<dbReference type="AlphaFoldDB" id="A0A6A5KD60"/>
<feature type="signal peptide" evidence="2">
    <location>
        <begin position="1"/>
        <end position="16"/>
    </location>
</feature>
<keyword evidence="1" id="KW-1133">Transmembrane helix</keyword>
<feature type="chain" id="PRO_5025437526" evidence="2">
    <location>
        <begin position="17"/>
        <end position="94"/>
    </location>
</feature>
<evidence type="ECO:0000313" key="3">
    <source>
        <dbReference type="EMBL" id="KAF1835965.1"/>
    </source>
</evidence>
<sequence length="94" mass="10626">MERFLLIVPTFRFILARYYPAAASAWCRLPGSLATGTVSAKHTTPGHKTISKYETRIFCWHFQPTIDIACIAIATVAAFMMLPSRTRSSSFRLR</sequence>
<reference evidence="3" key="1">
    <citation type="submission" date="2020-01" db="EMBL/GenBank/DDBJ databases">
        <authorList>
            <consortium name="DOE Joint Genome Institute"/>
            <person name="Haridas S."/>
            <person name="Albert R."/>
            <person name="Binder M."/>
            <person name="Bloem J."/>
            <person name="Labutti K."/>
            <person name="Salamov A."/>
            <person name="Andreopoulos B."/>
            <person name="Baker S.E."/>
            <person name="Barry K."/>
            <person name="Bills G."/>
            <person name="Bluhm B.H."/>
            <person name="Cannon C."/>
            <person name="Castanera R."/>
            <person name="Culley D.E."/>
            <person name="Daum C."/>
            <person name="Ezra D."/>
            <person name="Gonzalez J.B."/>
            <person name="Henrissat B."/>
            <person name="Kuo A."/>
            <person name="Liang C."/>
            <person name="Lipzen A."/>
            <person name="Lutzoni F."/>
            <person name="Magnuson J."/>
            <person name="Mondo S."/>
            <person name="Nolan M."/>
            <person name="Ohm R."/>
            <person name="Pangilinan J."/>
            <person name="Park H.-J."/>
            <person name="Ramirez L."/>
            <person name="Alfaro M."/>
            <person name="Sun H."/>
            <person name="Tritt A."/>
            <person name="Yoshinaga Y."/>
            <person name="Zwiers L.-H."/>
            <person name="Turgeon B.G."/>
            <person name="Goodwin S.B."/>
            <person name="Spatafora J.W."/>
            <person name="Crous P.W."/>
            <person name="Grigoriev I.V."/>
        </authorList>
    </citation>
    <scope>NUCLEOTIDE SEQUENCE</scope>
    <source>
        <strain evidence="3">P77</strain>
    </source>
</reference>
<keyword evidence="4" id="KW-1185">Reference proteome</keyword>
<keyword evidence="2" id="KW-0732">Signal</keyword>
<dbReference type="EMBL" id="ML975280">
    <property type="protein sequence ID" value="KAF1835965.1"/>
    <property type="molecule type" value="Genomic_DNA"/>
</dbReference>
<accession>A0A6A5KD60</accession>
<protein>
    <submittedName>
        <fullName evidence="3">Uncharacterized protein</fullName>
    </submittedName>
</protein>
<proteinExistence type="predicted"/>
<evidence type="ECO:0000256" key="1">
    <source>
        <dbReference type="SAM" id="Phobius"/>
    </source>
</evidence>
<dbReference type="Proteomes" id="UP000800040">
    <property type="component" value="Unassembled WGS sequence"/>
</dbReference>
<evidence type="ECO:0000313" key="4">
    <source>
        <dbReference type="Proteomes" id="UP000800040"/>
    </source>
</evidence>
<evidence type="ECO:0000256" key="2">
    <source>
        <dbReference type="SAM" id="SignalP"/>
    </source>
</evidence>
<keyword evidence="1" id="KW-0472">Membrane</keyword>
<name>A0A6A5KD60_9PLEO</name>
<feature type="transmembrane region" description="Helical" evidence="1">
    <location>
        <begin position="62"/>
        <end position="82"/>
    </location>
</feature>